<dbReference type="Pfam" id="PF07729">
    <property type="entry name" value="FCD"/>
    <property type="match status" value="1"/>
</dbReference>
<evidence type="ECO:0000313" key="6">
    <source>
        <dbReference type="Proteomes" id="UP000285317"/>
    </source>
</evidence>
<dbReference type="AlphaFoldDB" id="A0A3Q9UYH0"/>
<evidence type="ECO:0000256" key="1">
    <source>
        <dbReference type="ARBA" id="ARBA00023015"/>
    </source>
</evidence>
<dbReference type="InterPro" id="IPR011711">
    <property type="entry name" value="GntR_C"/>
</dbReference>
<dbReference type="Gene3D" id="1.20.120.530">
    <property type="entry name" value="GntR ligand-binding domain-like"/>
    <property type="match status" value="1"/>
</dbReference>
<evidence type="ECO:0000256" key="3">
    <source>
        <dbReference type="ARBA" id="ARBA00023163"/>
    </source>
</evidence>
<organism evidence="5 6">
    <name type="scientific">Rathayibacter festucae DSM 15932</name>
    <dbReference type="NCBI Taxonomy" id="1328866"/>
    <lineage>
        <taxon>Bacteria</taxon>
        <taxon>Bacillati</taxon>
        <taxon>Actinomycetota</taxon>
        <taxon>Actinomycetes</taxon>
        <taxon>Micrococcales</taxon>
        <taxon>Microbacteriaceae</taxon>
        <taxon>Rathayibacter</taxon>
    </lineage>
</organism>
<dbReference type="InterPro" id="IPR008920">
    <property type="entry name" value="TF_FadR/GntR_C"/>
</dbReference>
<dbReference type="InterPro" id="IPR036390">
    <property type="entry name" value="WH_DNA-bd_sf"/>
</dbReference>
<dbReference type="SUPFAM" id="SSF48008">
    <property type="entry name" value="GntR ligand-binding domain-like"/>
    <property type="match status" value="1"/>
</dbReference>
<dbReference type="SMART" id="SM00895">
    <property type="entry name" value="FCD"/>
    <property type="match status" value="1"/>
</dbReference>
<keyword evidence="2" id="KW-0238">DNA-binding</keyword>
<feature type="domain" description="HTH gntR-type" evidence="4">
    <location>
        <begin position="58"/>
        <end position="125"/>
    </location>
</feature>
<evidence type="ECO:0000259" key="4">
    <source>
        <dbReference type="PROSITE" id="PS50949"/>
    </source>
</evidence>
<dbReference type="InterPro" id="IPR036388">
    <property type="entry name" value="WH-like_DNA-bd_sf"/>
</dbReference>
<keyword evidence="3" id="KW-0804">Transcription</keyword>
<dbReference type="PANTHER" id="PTHR43537:SF44">
    <property type="entry name" value="GNTR FAMILY REGULATORY PROTEIN"/>
    <property type="match status" value="1"/>
</dbReference>
<evidence type="ECO:0000313" key="5">
    <source>
        <dbReference type="EMBL" id="AZZ53477.1"/>
    </source>
</evidence>
<dbReference type="SUPFAM" id="SSF46785">
    <property type="entry name" value="Winged helix' DNA-binding domain"/>
    <property type="match status" value="1"/>
</dbReference>
<dbReference type="CDD" id="cd07377">
    <property type="entry name" value="WHTH_GntR"/>
    <property type="match status" value="1"/>
</dbReference>
<evidence type="ECO:0000256" key="2">
    <source>
        <dbReference type="ARBA" id="ARBA00023125"/>
    </source>
</evidence>
<dbReference type="Proteomes" id="UP000285317">
    <property type="component" value="Chromosome"/>
</dbReference>
<dbReference type="EMBL" id="CP028137">
    <property type="protein sequence ID" value="AZZ53477.1"/>
    <property type="molecule type" value="Genomic_DNA"/>
</dbReference>
<dbReference type="SMART" id="SM00345">
    <property type="entry name" value="HTH_GNTR"/>
    <property type="match status" value="1"/>
</dbReference>
<dbReference type="PANTHER" id="PTHR43537">
    <property type="entry name" value="TRANSCRIPTIONAL REGULATOR, GNTR FAMILY"/>
    <property type="match status" value="1"/>
</dbReference>
<gene>
    <name evidence="5" type="ORF">C1I64_16505</name>
</gene>
<dbReference type="InterPro" id="IPR000524">
    <property type="entry name" value="Tscrpt_reg_HTH_GntR"/>
</dbReference>
<dbReference type="PROSITE" id="PS50949">
    <property type="entry name" value="HTH_GNTR"/>
    <property type="match status" value="1"/>
</dbReference>
<protein>
    <submittedName>
        <fullName evidence="5">GntR family transcriptional regulator</fullName>
    </submittedName>
</protein>
<dbReference type="KEGG" id="rfs:C1I64_16505"/>
<proteinExistence type="predicted"/>
<name>A0A3Q9UYH0_9MICO</name>
<accession>A0A3Q9UYH0</accession>
<dbReference type="Pfam" id="PF00392">
    <property type="entry name" value="GntR"/>
    <property type="match status" value="1"/>
</dbReference>
<dbReference type="GO" id="GO:0003677">
    <property type="term" value="F:DNA binding"/>
    <property type="evidence" value="ECO:0007669"/>
    <property type="project" value="UniProtKB-KW"/>
</dbReference>
<sequence length="291" mass="30974">MRGLQRVARDGARGLRLVGGQEARVPRLVGRQGCADRAGIVSRIMPVDSALEASGSGRRLQRRVAEGLGREIASGVRPADSQIVPEEIGRRYDVSRTVVREAFRALEARGMIRARPRAGTQVQPESSWNLLDPDVIQWRAAGPAGETQLQELLLLREAVEPAAARLFASSGRTARQQELSAAAAELALAAEARSLPRFTSADQSFHRVLVEGSGNAVLTQLLGTIAAALDSRYGSGVPTFTAATDRAVDQHRRLAEAIEAGDADRAESAARTLVRDTAAEIRATSVSGGSI</sequence>
<keyword evidence="1" id="KW-0805">Transcription regulation</keyword>
<dbReference type="GO" id="GO:0003700">
    <property type="term" value="F:DNA-binding transcription factor activity"/>
    <property type="evidence" value="ECO:0007669"/>
    <property type="project" value="InterPro"/>
</dbReference>
<reference evidence="6" key="1">
    <citation type="submission" date="2018-03" db="EMBL/GenBank/DDBJ databases">
        <title>Bacteriophage NCPPB3778 and a type I-E CRISPR drive the evolution of the US Biological Select Agent, Rathayibacter toxicus.</title>
        <authorList>
            <person name="Davis E.W.II."/>
            <person name="Tabima J.F."/>
            <person name="Weisberg A.J."/>
            <person name="Dantas Lopes L."/>
            <person name="Wiseman M.S."/>
            <person name="Wiseman M.S."/>
            <person name="Pupko T."/>
            <person name="Belcher M.S."/>
            <person name="Sechler A.J."/>
            <person name="Tancos M.A."/>
            <person name="Schroeder B.K."/>
            <person name="Murray T.D."/>
            <person name="Luster D.G."/>
            <person name="Schneider W.L."/>
            <person name="Rogers E."/>
            <person name="Andreote F.D."/>
            <person name="Grunwald N.J."/>
            <person name="Putnam M.L."/>
            <person name="Chang J.H."/>
        </authorList>
    </citation>
    <scope>NUCLEOTIDE SEQUENCE [LARGE SCALE GENOMIC DNA]</scope>
    <source>
        <strain evidence="6">DSM 15932</strain>
    </source>
</reference>
<dbReference type="Gene3D" id="1.10.10.10">
    <property type="entry name" value="Winged helix-like DNA-binding domain superfamily/Winged helix DNA-binding domain"/>
    <property type="match status" value="1"/>
</dbReference>